<dbReference type="AlphaFoldDB" id="A0A6I2GF05"/>
<evidence type="ECO:0000256" key="2">
    <source>
        <dbReference type="ARBA" id="ARBA00022676"/>
    </source>
</evidence>
<comment type="caution">
    <text evidence="8">The sequence shown here is derived from an EMBL/GenBank/DDBJ whole genome shotgun (WGS) entry which is preliminary data.</text>
</comment>
<evidence type="ECO:0000259" key="7">
    <source>
        <dbReference type="Pfam" id="PF00156"/>
    </source>
</evidence>
<dbReference type="GO" id="GO:0005737">
    <property type="term" value="C:cytoplasm"/>
    <property type="evidence" value="ECO:0007669"/>
    <property type="project" value="UniProtKB-SubCell"/>
</dbReference>
<keyword evidence="4 5" id="KW-0660">Purine salvage</keyword>
<dbReference type="HAMAP" id="MF_01184">
    <property type="entry name" value="XPRTase"/>
    <property type="match status" value="1"/>
</dbReference>
<protein>
    <recommendedName>
        <fullName evidence="5 6">Xanthine phosphoribosyltransferase</fullName>
        <shortName evidence="5">XPRTase</shortName>
        <ecNumber evidence="5 6">2.4.2.22</ecNumber>
    </recommendedName>
</protein>
<dbReference type="InterPro" id="IPR010079">
    <property type="entry name" value="Xanthine_PRibTrfase"/>
</dbReference>
<feature type="binding site" evidence="5">
    <location>
        <position position="27"/>
    </location>
    <ligand>
        <name>xanthine</name>
        <dbReference type="ChEBI" id="CHEBI:17712"/>
    </ligand>
</feature>
<feature type="binding site" evidence="5">
    <location>
        <begin position="129"/>
        <end position="133"/>
    </location>
    <ligand>
        <name>5-phospho-alpha-D-ribose 1-diphosphate</name>
        <dbReference type="ChEBI" id="CHEBI:58017"/>
    </ligand>
</feature>
<dbReference type="RefSeq" id="WP_153863378.1">
    <property type="nucleotide sequence ID" value="NZ_WJQS01000003.1"/>
</dbReference>
<keyword evidence="1 5" id="KW-0963">Cytoplasm</keyword>
<keyword evidence="3 5" id="KW-0808">Transferase</keyword>
<dbReference type="EMBL" id="WJQS01000003">
    <property type="protein sequence ID" value="MRI85254.1"/>
    <property type="molecule type" value="Genomic_DNA"/>
</dbReference>
<dbReference type="SUPFAM" id="SSF53271">
    <property type="entry name" value="PRTase-like"/>
    <property type="match status" value="1"/>
</dbReference>
<dbReference type="GO" id="GO:0032265">
    <property type="term" value="P:XMP salvage"/>
    <property type="evidence" value="ECO:0007669"/>
    <property type="project" value="UniProtKB-UniRule"/>
</dbReference>
<dbReference type="Pfam" id="PF00156">
    <property type="entry name" value="Pribosyltran"/>
    <property type="match status" value="1"/>
</dbReference>
<evidence type="ECO:0000313" key="9">
    <source>
        <dbReference type="Proteomes" id="UP000430975"/>
    </source>
</evidence>
<accession>A0A6I2GF05</accession>
<sequence length="192" mass="21263">MSYLREMILKHGQVFPNNVLKVDSFLNHQIDPIVIEEIEKEFYKYFGDRSITKVLTIESSGIAPALLVAHHLGVPMLFAKKAEPSTLAKEDKYVTSVHSYTKNVTSNVLISKEYLSANDKVLIIDDFLANGQAALGLVDLVEQAGGETVGVGICIEKSFQPGRQYLEAKGVDVFSICRIQSLENGKVTFLNE</sequence>
<dbReference type="GO" id="GO:0006166">
    <property type="term" value="P:purine ribonucleoside salvage"/>
    <property type="evidence" value="ECO:0007669"/>
    <property type="project" value="UniProtKB-KW"/>
</dbReference>
<dbReference type="PANTHER" id="PTHR43864">
    <property type="entry name" value="HYPOXANTHINE/GUANINE PHOSPHORIBOSYLTRANSFERASE"/>
    <property type="match status" value="1"/>
</dbReference>
<dbReference type="Proteomes" id="UP000430975">
    <property type="component" value="Unassembled WGS sequence"/>
</dbReference>
<dbReference type="EC" id="2.4.2.22" evidence="5 6"/>
<dbReference type="PANTHER" id="PTHR43864:SF1">
    <property type="entry name" value="XANTHINE PHOSPHORIBOSYLTRANSFERASE"/>
    <property type="match status" value="1"/>
</dbReference>
<reference evidence="8 9" key="1">
    <citation type="submission" date="2019-11" db="EMBL/GenBank/DDBJ databases">
        <title>Characterisation of Fundicoccus ignavus gen. nov. sp. nov., a novel genus of the family Aerococcaceae isolated from bulk tank milk.</title>
        <authorList>
            <person name="Siebert A."/>
            <person name="Huptas C."/>
            <person name="Wenning M."/>
            <person name="Scherer S."/>
            <person name="Doll E.V."/>
        </authorList>
    </citation>
    <scope>NUCLEOTIDE SEQUENCE [LARGE SCALE GENOMIC DNA]</scope>
    <source>
        <strain evidence="8 9">WS4759</strain>
    </source>
</reference>
<feature type="binding site" evidence="5">
    <location>
        <position position="157"/>
    </location>
    <ligand>
        <name>xanthine</name>
        <dbReference type="ChEBI" id="CHEBI:17712"/>
    </ligand>
</feature>
<keyword evidence="9" id="KW-1185">Reference proteome</keyword>
<evidence type="ECO:0000256" key="5">
    <source>
        <dbReference type="HAMAP-Rule" id="MF_01184"/>
    </source>
</evidence>
<proteinExistence type="inferred from homology"/>
<feature type="binding site" evidence="5">
    <location>
        <position position="20"/>
    </location>
    <ligand>
        <name>xanthine</name>
        <dbReference type="ChEBI" id="CHEBI:17712"/>
    </ligand>
</feature>
<dbReference type="InterPro" id="IPR029057">
    <property type="entry name" value="PRTase-like"/>
</dbReference>
<name>A0A6I2GF05_9LACT</name>
<dbReference type="UniPathway" id="UPA00602">
    <property type="reaction ID" value="UER00658"/>
</dbReference>
<evidence type="ECO:0000256" key="1">
    <source>
        <dbReference type="ARBA" id="ARBA00022490"/>
    </source>
</evidence>
<evidence type="ECO:0000256" key="4">
    <source>
        <dbReference type="ARBA" id="ARBA00022726"/>
    </source>
</evidence>
<evidence type="ECO:0000313" key="8">
    <source>
        <dbReference type="EMBL" id="MRI85254.1"/>
    </source>
</evidence>
<dbReference type="Gene3D" id="3.40.50.2020">
    <property type="match status" value="1"/>
</dbReference>
<dbReference type="InterPro" id="IPR050118">
    <property type="entry name" value="Pur/Pyrimidine_PRTase"/>
</dbReference>
<dbReference type="GO" id="GO:0000310">
    <property type="term" value="F:xanthine phosphoribosyltransferase activity"/>
    <property type="evidence" value="ECO:0007669"/>
    <property type="project" value="UniProtKB-UniRule"/>
</dbReference>
<dbReference type="InterPro" id="IPR000836">
    <property type="entry name" value="PRTase_dom"/>
</dbReference>
<feature type="domain" description="Phosphoribosyltransferase" evidence="7">
    <location>
        <begin position="25"/>
        <end position="163"/>
    </location>
</feature>
<dbReference type="NCBIfam" id="NF006671">
    <property type="entry name" value="PRK09219.1"/>
    <property type="match status" value="1"/>
</dbReference>
<comment type="similarity">
    <text evidence="5">Belongs to the purine/pyrimidine phosphoribosyltransferase family. Xpt subfamily.</text>
</comment>
<gene>
    <name evidence="5" type="primary">xpt</name>
    <name evidence="8" type="ORF">GIY09_05105</name>
</gene>
<comment type="pathway">
    <text evidence="5">Purine metabolism; XMP biosynthesis via salvage pathway; XMP from xanthine: step 1/1.</text>
</comment>
<keyword evidence="2 5" id="KW-0328">Glycosyltransferase</keyword>
<comment type="subcellular location">
    <subcellularLocation>
        <location evidence="5">Cytoplasm</location>
    </subcellularLocation>
</comment>
<dbReference type="GO" id="GO:0046110">
    <property type="term" value="P:xanthine metabolic process"/>
    <property type="evidence" value="ECO:0007669"/>
    <property type="project" value="UniProtKB-UniRule"/>
</dbReference>
<evidence type="ECO:0000256" key="6">
    <source>
        <dbReference type="NCBIfam" id="TIGR01744"/>
    </source>
</evidence>
<evidence type="ECO:0000256" key="3">
    <source>
        <dbReference type="ARBA" id="ARBA00022679"/>
    </source>
</evidence>
<organism evidence="8 9">
    <name type="scientific">Fundicoccus ignavus</name>
    <dbReference type="NCBI Taxonomy" id="2664442"/>
    <lineage>
        <taxon>Bacteria</taxon>
        <taxon>Bacillati</taxon>
        <taxon>Bacillota</taxon>
        <taxon>Bacilli</taxon>
        <taxon>Lactobacillales</taxon>
        <taxon>Aerococcaceae</taxon>
        <taxon>Fundicoccus</taxon>
    </lineage>
</organism>
<dbReference type="NCBIfam" id="TIGR01744">
    <property type="entry name" value="XPRTase"/>
    <property type="match status" value="1"/>
</dbReference>
<comment type="function">
    <text evidence="5">Converts the preformed base xanthine, a product of nucleic acid breakdown, to xanthosine 5'-monophosphate (XMP), so it can be reused for RNA or DNA synthesis.</text>
</comment>
<comment type="subunit">
    <text evidence="5">Homodimer.</text>
</comment>
<dbReference type="CDD" id="cd06223">
    <property type="entry name" value="PRTases_typeI"/>
    <property type="match status" value="1"/>
</dbReference>
<comment type="catalytic activity">
    <reaction evidence="5">
        <text>XMP + diphosphate = xanthine + 5-phospho-alpha-D-ribose 1-diphosphate</text>
        <dbReference type="Rhea" id="RHEA:10800"/>
        <dbReference type="ChEBI" id="CHEBI:17712"/>
        <dbReference type="ChEBI" id="CHEBI:33019"/>
        <dbReference type="ChEBI" id="CHEBI:57464"/>
        <dbReference type="ChEBI" id="CHEBI:58017"/>
        <dbReference type="EC" id="2.4.2.22"/>
    </reaction>
</comment>